<dbReference type="AlphaFoldDB" id="A0A2K5QWI0"/>
<dbReference type="STRING" id="9516.ENSCCAP00000020253"/>
<feature type="domain" description="Mucin catalytic TM and cytoplasmic tail" evidence="2">
    <location>
        <begin position="8"/>
        <end position="55"/>
    </location>
</feature>
<proteinExistence type="predicted"/>
<evidence type="ECO:0000256" key="1">
    <source>
        <dbReference type="SAM" id="Phobius"/>
    </source>
</evidence>
<dbReference type="InterPro" id="IPR028199">
    <property type="entry name" value="Mucin_dom"/>
</dbReference>
<sequence length="67" mass="6969">HTTSVATTAVSEAKPSGSLVPWEIFLITLVSVVAAVGLFVGLLFCVGNSLSLRNVFNTAMSGRYNGP</sequence>
<organism evidence="3 4">
    <name type="scientific">Cebus imitator</name>
    <name type="common">Panamanian white-faced capuchin</name>
    <name type="synonym">Cebus capucinus imitator</name>
    <dbReference type="NCBI Taxonomy" id="2715852"/>
    <lineage>
        <taxon>Eukaryota</taxon>
        <taxon>Metazoa</taxon>
        <taxon>Chordata</taxon>
        <taxon>Craniata</taxon>
        <taxon>Vertebrata</taxon>
        <taxon>Euteleostomi</taxon>
        <taxon>Mammalia</taxon>
        <taxon>Eutheria</taxon>
        <taxon>Euarchontoglires</taxon>
        <taxon>Primates</taxon>
        <taxon>Haplorrhini</taxon>
        <taxon>Platyrrhini</taxon>
        <taxon>Cebidae</taxon>
        <taxon>Cebinae</taxon>
        <taxon>Cebus</taxon>
    </lineage>
</organism>
<protein>
    <recommendedName>
        <fullName evidence="2">Mucin catalytic TM and cytoplasmic tail domain-containing protein</fullName>
    </recommendedName>
</protein>
<evidence type="ECO:0000313" key="3">
    <source>
        <dbReference type="Ensembl" id="ENSCCAP00000020253.1"/>
    </source>
</evidence>
<accession>A0A2K5QWI0</accession>
<dbReference type="GeneTree" id="ENSGT00940000164618"/>
<keyword evidence="4" id="KW-1185">Reference proteome</keyword>
<evidence type="ECO:0000259" key="2">
    <source>
        <dbReference type="Pfam" id="PF14654"/>
    </source>
</evidence>
<evidence type="ECO:0000313" key="4">
    <source>
        <dbReference type="Proteomes" id="UP000233040"/>
    </source>
</evidence>
<dbReference type="Pfam" id="PF14654">
    <property type="entry name" value="Epiglycanin_C"/>
    <property type="match status" value="1"/>
</dbReference>
<dbReference type="Ensembl" id="ENSCCAT00000037741.1">
    <property type="protein sequence ID" value="ENSCCAP00000020253.1"/>
    <property type="gene ID" value="ENSCCAG00000027965.1"/>
</dbReference>
<name>A0A2K5QWI0_CEBIM</name>
<keyword evidence="1" id="KW-1133">Transmembrane helix</keyword>
<keyword evidence="1" id="KW-0812">Transmembrane</keyword>
<reference evidence="3" key="1">
    <citation type="submission" date="2025-08" db="UniProtKB">
        <authorList>
            <consortium name="Ensembl"/>
        </authorList>
    </citation>
    <scope>IDENTIFICATION</scope>
</reference>
<keyword evidence="1" id="KW-0472">Membrane</keyword>
<dbReference type="Proteomes" id="UP000233040">
    <property type="component" value="Unassembled WGS sequence"/>
</dbReference>
<feature type="transmembrane region" description="Helical" evidence="1">
    <location>
        <begin position="24"/>
        <end position="46"/>
    </location>
</feature>
<reference evidence="3" key="2">
    <citation type="submission" date="2025-09" db="UniProtKB">
        <authorList>
            <consortium name="Ensembl"/>
        </authorList>
    </citation>
    <scope>IDENTIFICATION</scope>
</reference>